<dbReference type="EMBL" id="BPVZ01000040">
    <property type="protein sequence ID" value="GKV14201.1"/>
    <property type="molecule type" value="Genomic_DNA"/>
</dbReference>
<dbReference type="AlphaFoldDB" id="A0AAV5JTD8"/>
<accession>A0AAV5JTD8</accession>
<dbReference type="Proteomes" id="UP001054252">
    <property type="component" value="Unassembled WGS sequence"/>
</dbReference>
<gene>
    <name evidence="1" type="ORF">SLEP1_g25105</name>
</gene>
<keyword evidence="2" id="KW-1185">Reference proteome</keyword>
<proteinExistence type="predicted"/>
<protein>
    <submittedName>
        <fullName evidence="1">Uncharacterized protein</fullName>
    </submittedName>
</protein>
<evidence type="ECO:0000313" key="2">
    <source>
        <dbReference type="Proteomes" id="UP001054252"/>
    </source>
</evidence>
<organism evidence="1 2">
    <name type="scientific">Rubroshorea leprosula</name>
    <dbReference type="NCBI Taxonomy" id="152421"/>
    <lineage>
        <taxon>Eukaryota</taxon>
        <taxon>Viridiplantae</taxon>
        <taxon>Streptophyta</taxon>
        <taxon>Embryophyta</taxon>
        <taxon>Tracheophyta</taxon>
        <taxon>Spermatophyta</taxon>
        <taxon>Magnoliopsida</taxon>
        <taxon>eudicotyledons</taxon>
        <taxon>Gunneridae</taxon>
        <taxon>Pentapetalae</taxon>
        <taxon>rosids</taxon>
        <taxon>malvids</taxon>
        <taxon>Malvales</taxon>
        <taxon>Dipterocarpaceae</taxon>
        <taxon>Rubroshorea</taxon>
    </lineage>
</organism>
<reference evidence="1 2" key="1">
    <citation type="journal article" date="2021" name="Commun. Biol.">
        <title>The genome of Shorea leprosula (Dipterocarpaceae) highlights the ecological relevance of drought in aseasonal tropical rainforests.</title>
        <authorList>
            <person name="Ng K.K.S."/>
            <person name="Kobayashi M.J."/>
            <person name="Fawcett J.A."/>
            <person name="Hatakeyama M."/>
            <person name="Paape T."/>
            <person name="Ng C.H."/>
            <person name="Ang C.C."/>
            <person name="Tnah L.H."/>
            <person name="Lee C.T."/>
            <person name="Nishiyama T."/>
            <person name="Sese J."/>
            <person name="O'Brien M.J."/>
            <person name="Copetti D."/>
            <person name="Mohd Noor M.I."/>
            <person name="Ong R.C."/>
            <person name="Putra M."/>
            <person name="Sireger I.Z."/>
            <person name="Indrioko S."/>
            <person name="Kosugi Y."/>
            <person name="Izuno A."/>
            <person name="Isagi Y."/>
            <person name="Lee S.L."/>
            <person name="Shimizu K.K."/>
        </authorList>
    </citation>
    <scope>NUCLEOTIDE SEQUENCE [LARGE SCALE GENOMIC DNA]</scope>
    <source>
        <strain evidence="1">214</strain>
    </source>
</reference>
<sequence>MWIPRQTSASQFSAGKMKKVTLVVVGGEQAGQCS</sequence>
<comment type="caution">
    <text evidence="1">The sequence shown here is derived from an EMBL/GenBank/DDBJ whole genome shotgun (WGS) entry which is preliminary data.</text>
</comment>
<name>A0AAV5JTD8_9ROSI</name>
<evidence type="ECO:0000313" key="1">
    <source>
        <dbReference type="EMBL" id="GKV14201.1"/>
    </source>
</evidence>